<proteinExistence type="predicted"/>
<evidence type="ECO:0000313" key="2">
    <source>
        <dbReference type="Proteomes" id="UP000297245"/>
    </source>
</evidence>
<gene>
    <name evidence="1" type="ORF">K435DRAFT_296694</name>
</gene>
<evidence type="ECO:0000313" key="1">
    <source>
        <dbReference type="EMBL" id="THU89120.1"/>
    </source>
</evidence>
<sequence length="71" mass="7773">MLLAAFYPVNPGPCCVVNTVNIGSLSLVYPLSHTMSGYGYNGYLMLNLPETDSTTSKVSVPKDKILRWGYN</sequence>
<accession>A0A4S8LJL6</accession>
<name>A0A4S8LJL6_DENBC</name>
<keyword evidence="2" id="KW-1185">Reference proteome</keyword>
<protein>
    <submittedName>
        <fullName evidence="1">Uncharacterized protein</fullName>
    </submittedName>
</protein>
<dbReference type="Proteomes" id="UP000297245">
    <property type="component" value="Unassembled WGS sequence"/>
</dbReference>
<dbReference type="EMBL" id="ML179381">
    <property type="protein sequence ID" value="THU89120.1"/>
    <property type="molecule type" value="Genomic_DNA"/>
</dbReference>
<organism evidence="1 2">
    <name type="scientific">Dendrothele bispora (strain CBS 962.96)</name>
    <dbReference type="NCBI Taxonomy" id="1314807"/>
    <lineage>
        <taxon>Eukaryota</taxon>
        <taxon>Fungi</taxon>
        <taxon>Dikarya</taxon>
        <taxon>Basidiomycota</taxon>
        <taxon>Agaricomycotina</taxon>
        <taxon>Agaricomycetes</taxon>
        <taxon>Agaricomycetidae</taxon>
        <taxon>Agaricales</taxon>
        <taxon>Agaricales incertae sedis</taxon>
        <taxon>Dendrothele</taxon>
    </lineage>
</organism>
<dbReference type="AlphaFoldDB" id="A0A4S8LJL6"/>
<reference evidence="1 2" key="1">
    <citation type="journal article" date="2019" name="Nat. Ecol. Evol.">
        <title>Megaphylogeny resolves global patterns of mushroom evolution.</title>
        <authorList>
            <person name="Varga T."/>
            <person name="Krizsan K."/>
            <person name="Foldi C."/>
            <person name="Dima B."/>
            <person name="Sanchez-Garcia M."/>
            <person name="Sanchez-Ramirez S."/>
            <person name="Szollosi G.J."/>
            <person name="Szarkandi J.G."/>
            <person name="Papp V."/>
            <person name="Albert L."/>
            <person name="Andreopoulos W."/>
            <person name="Angelini C."/>
            <person name="Antonin V."/>
            <person name="Barry K.W."/>
            <person name="Bougher N.L."/>
            <person name="Buchanan P."/>
            <person name="Buyck B."/>
            <person name="Bense V."/>
            <person name="Catcheside P."/>
            <person name="Chovatia M."/>
            <person name="Cooper J."/>
            <person name="Damon W."/>
            <person name="Desjardin D."/>
            <person name="Finy P."/>
            <person name="Geml J."/>
            <person name="Haridas S."/>
            <person name="Hughes K."/>
            <person name="Justo A."/>
            <person name="Karasinski D."/>
            <person name="Kautmanova I."/>
            <person name="Kiss B."/>
            <person name="Kocsube S."/>
            <person name="Kotiranta H."/>
            <person name="LaButti K.M."/>
            <person name="Lechner B.E."/>
            <person name="Liimatainen K."/>
            <person name="Lipzen A."/>
            <person name="Lukacs Z."/>
            <person name="Mihaltcheva S."/>
            <person name="Morgado L.N."/>
            <person name="Niskanen T."/>
            <person name="Noordeloos M.E."/>
            <person name="Ohm R.A."/>
            <person name="Ortiz-Santana B."/>
            <person name="Ovrebo C."/>
            <person name="Racz N."/>
            <person name="Riley R."/>
            <person name="Savchenko A."/>
            <person name="Shiryaev A."/>
            <person name="Soop K."/>
            <person name="Spirin V."/>
            <person name="Szebenyi C."/>
            <person name="Tomsovsky M."/>
            <person name="Tulloss R.E."/>
            <person name="Uehling J."/>
            <person name="Grigoriev I.V."/>
            <person name="Vagvolgyi C."/>
            <person name="Papp T."/>
            <person name="Martin F.M."/>
            <person name="Miettinen O."/>
            <person name="Hibbett D.S."/>
            <person name="Nagy L.G."/>
        </authorList>
    </citation>
    <scope>NUCLEOTIDE SEQUENCE [LARGE SCALE GENOMIC DNA]</scope>
    <source>
        <strain evidence="1 2">CBS 962.96</strain>
    </source>
</reference>